<dbReference type="EMBL" id="JAUTXU010000061">
    <property type="protein sequence ID" value="KAK3713671.1"/>
    <property type="molecule type" value="Genomic_DNA"/>
</dbReference>
<evidence type="ECO:0000313" key="1">
    <source>
        <dbReference type="EMBL" id="KAK3713671.1"/>
    </source>
</evidence>
<reference evidence="1" key="1">
    <citation type="submission" date="2023-07" db="EMBL/GenBank/DDBJ databases">
        <title>Black Yeasts Isolated from many extreme environments.</title>
        <authorList>
            <person name="Coleine C."/>
            <person name="Stajich J.E."/>
            <person name="Selbmann L."/>
        </authorList>
    </citation>
    <scope>NUCLEOTIDE SEQUENCE</scope>
    <source>
        <strain evidence="1">CCFEE 5714</strain>
    </source>
</reference>
<gene>
    <name evidence="1" type="ORF">LTR37_008365</name>
</gene>
<evidence type="ECO:0000313" key="2">
    <source>
        <dbReference type="Proteomes" id="UP001281147"/>
    </source>
</evidence>
<proteinExistence type="predicted"/>
<comment type="caution">
    <text evidence="1">The sequence shown here is derived from an EMBL/GenBank/DDBJ whole genome shotgun (WGS) entry which is preliminary data.</text>
</comment>
<sequence>MWKDPIVNIVVANYQVLLYNGLGLYGSLPLLLYSAYLTWAAAMNYVAALIVDRVGRVRMLAIGFIGCTVCLCLFMAMVAEFATSGNKVGQGFAVFFLFSFVGFYGGCVDAVSWIYCSETFPTHARAQGFSISVATFLGAALVYTQSAPLAFSSIDWKSYLVFIIITAVGTLVFMHYSPETKGLALEEISELFGDQVAAHFTNGDSESGPIQEKATHDGEKRMDRQHVE</sequence>
<protein>
    <submittedName>
        <fullName evidence="1">Uncharacterized protein</fullName>
    </submittedName>
</protein>
<keyword evidence="2" id="KW-1185">Reference proteome</keyword>
<dbReference type="Proteomes" id="UP001281147">
    <property type="component" value="Unassembled WGS sequence"/>
</dbReference>
<organism evidence="1 2">
    <name type="scientific">Vermiconidia calcicola</name>
    <dbReference type="NCBI Taxonomy" id="1690605"/>
    <lineage>
        <taxon>Eukaryota</taxon>
        <taxon>Fungi</taxon>
        <taxon>Dikarya</taxon>
        <taxon>Ascomycota</taxon>
        <taxon>Pezizomycotina</taxon>
        <taxon>Dothideomycetes</taxon>
        <taxon>Dothideomycetidae</taxon>
        <taxon>Mycosphaerellales</taxon>
        <taxon>Extremaceae</taxon>
        <taxon>Vermiconidia</taxon>
    </lineage>
</organism>
<name>A0ACC3NAX4_9PEZI</name>
<accession>A0ACC3NAX4</accession>